<dbReference type="InterPro" id="IPR003807">
    <property type="entry name" value="DUF202"/>
</dbReference>
<keyword evidence="5 6" id="KW-0472">Membrane</keyword>
<comment type="subcellular location">
    <subcellularLocation>
        <location evidence="1">Cell membrane</location>
        <topology evidence="1">Multi-pass membrane protein</topology>
    </subcellularLocation>
</comment>
<feature type="transmembrane region" description="Helical" evidence="6">
    <location>
        <begin position="41"/>
        <end position="59"/>
    </location>
</feature>
<accession>A0ABP9CGN5</accession>
<dbReference type="Proteomes" id="UP001501433">
    <property type="component" value="Unassembled WGS sequence"/>
</dbReference>
<keyword evidence="2" id="KW-1003">Cell membrane</keyword>
<sequence length="103" mass="12014">MAVAMVFLYLSQIKNMDEESPLITRDWLAIERTKLANERTFLAYFRTFIVFLGTGITILKLEFFLEMKSFGITLLVLSPIILLIGLIRLFSVKRTIKKHYKIP</sequence>
<gene>
    <name evidence="8" type="ORF">GCM10023330_14940</name>
</gene>
<feature type="transmembrane region" description="Helical" evidence="6">
    <location>
        <begin position="71"/>
        <end position="91"/>
    </location>
</feature>
<evidence type="ECO:0000256" key="1">
    <source>
        <dbReference type="ARBA" id="ARBA00004651"/>
    </source>
</evidence>
<evidence type="ECO:0000256" key="2">
    <source>
        <dbReference type="ARBA" id="ARBA00022475"/>
    </source>
</evidence>
<organism evidence="8 9">
    <name type="scientific">Litoribaculum gwangyangense</name>
    <dbReference type="NCBI Taxonomy" id="1130722"/>
    <lineage>
        <taxon>Bacteria</taxon>
        <taxon>Pseudomonadati</taxon>
        <taxon>Bacteroidota</taxon>
        <taxon>Flavobacteriia</taxon>
        <taxon>Flavobacteriales</taxon>
        <taxon>Flavobacteriaceae</taxon>
        <taxon>Litoribaculum</taxon>
    </lineage>
</organism>
<evidence type="ECO:0000259" key="7">
    <source>
        <dbReference type="Pfam" id="PF02656"/>
    </source>
</evidence>
<evidence type="ECO:0000313" key="8">
    <source>
        <dbReference type="EMBL" id="GAA4809063.1"/>
    </source>
</evidence>
<keyword evidence="4 6" id="KW-1133">Transmembrane helix</keyword>
<evidence type="ECO:0000313" key="9">
    <source>
        <dbReference type="Proteomes" id="UP001501433"/>
    </source>
</evidence>
<dbReference type="Pfam" id="PF02656">
    <property type="entry name" value="DUF202"/>
    <property type="match status" value="1"/>
</dbReference>
<reference evidence="9" key="1">
    <citation type="journal article" date="2019" name="Int. J. Syst. Evol. Microbiol.">
        <title>The Global Catalogue of Microorganisms (GCM) 10K type strain sequencing project: providing services to taxonomists for standard genome sequencing and annotation.</title>
        <authorList>
            <consortium name="The Broad Institute Genomics Platform"/>
            <consortium name="The Broad Institute Genome Sequencing Center for Infectious Disease"/>
            <person name="Wu L."/>
            <person name="Ma J."/>
        </authorList>
    </citation>
    <scope>NUCLEOTIDE SEQUENCE [LARGE SCALE GENOMIC DNA]</scope>
    <source>
        <strain evidence="9">JCM 18325</strain>
    </source>
</reference>
<dbReference type="RefSeq" id="WP_345276330.1">
    <property type="nucleotide sequence ID" value="NZ_BAABJW010000002.1"/>
</dbReference>
<keyword evidence="3 6" id="KW-0812">Transmembrane</keyword>
<dbReference type="InterPro" id="IPR052053">
    <property type="entry name" value="IM_YidH-like"/>
</dbReference>
<name>A0ABP9CGN5_9FLAO</name>
<protein>
    <submittedName>
        <fullName evidence="8">DUF202 domain-containing protein</fullName>
    </submittedName>
</protein>
<comment type="caution">
    <text evidence="8">The sequence shown here is derived from an EMBL/GenBank/DDBJ whole genome shotgun (WGS) entry which is preliminary data.</text>
</comment>
<evidence type="ECO:0000256" key="5">
    <source>
        <dbReference type="ARBA" id="ARBA00023136"/>
    </source>
</evidence>
<proteinExistence type="predicted"/>
<dbReference type="EMBL" id="BAABJW010000002">
    <property type="protein sequence ID" value="GAA4809063.1"/>
    <property type="molecule type" value="Genomic_DNA"/>
</dbReference>
<evidence type="ECO:0000256" key="3">
    <source>
        <dbReference type="ARBA" id="ARBA00022692"/>
    </source>
</evidence>
<evidence type="ECO:0000256" key="6">
    <source>
        <dbReference type="SAM" id="Phobius"/>
    </source>
</evidence>
<feature type="domain" description="DUF202" evidence="7">
    <location>
        <begin position="32"/>
        <end position="94"/>
    </location>
</feature>
<evidence type="ECO:0000256" key="4">
    <source>
        <dbReference type="ARBA" id="ARBA00022989"/>
    </source>
</evidence>
<dbReference type="PANTHER" id="PTHR34187">
    <property type="entry name" value="FGR18P"/>
    <property type="match status" value="1"/>
</dbReference>
<keyword evidence="9" id="KW-1185">Reference proteome</keyword>
<dbReference type="PANTHER" id="PTHR34187:SF2">
    <property type="entry name" value="DUF202 DOMAIN-CONTAINING PROTEIN"/>
    <property type="match status" value="1"/>
</dbReference>